<feature type="non-terminal residue" evidence="2">
    <location>
        <position position="208"/>
    </location>
</feature>
<proteinExistence type="predicted"/>
<dbReference type="Gene3D" id="3.30.70.1820">
    <property type="entry name" value="L1 transposable element, RRM domain"/>
    <property type="match status" value="1"/>
</dbReference>
<evidence type="ECO:0000313" key="2">
    <source>
        <dbReference type="EMBL" id="JAG59498.1"/>
    </source>
</evidence>
<dbReference type="PANTHER" id="PTHR37445:SF3">
    <property type="entry name" value="ZINC FINGER PHD-TYPE DOMAIN-CONTAINING PROTEIN"/>
    <property type="match status" value="1"/>
</dbReference>
<dbReference type="EMBL" id="GBRD01006323">
    <property type="protein sequence ID" value="JAG59498.1"/>
    <property type="molecule type" value="Transcribed_RNA"/>
</dbReference>
<protein>
    <submittedName>
        <fullName evidence="2">Uncharacterized protein</fullName>
    </submittedName>
</protein>
<organism evidence="2">
    <name type="scientific">Lygus hesperus</name>
    <name type="common">Western plant bug</name>
    <dbReference type="NCBI Taxonomy" id="30085"/>
    <lineage>
        <taxon>Eukaryota</taxon>
        <taxon>Metazoa</taxon>
        <taxon>Ecdysozoa</taxon>
        <taxon>Arthropoda</taxon>
        <taxon>Hexapoda</taxon>
        <taxon>Insecta</taxon>
        <taxon>Pterygota</taxon>
        <taxon>Neoptera</taxon>
        <taxon>Paraneoptera</taxon>
        <taxon>Hemiptera</taxon>
        <taxon>Heteroptera</taxon>
        <taxon>Panheteroptera</taxon>
        <taxon>Cimicomorpha</taxon>
        <taxon>Miridae</taxon>
        <taxon>Mirini</taxon>
        <taxon>Lygus</taxon>
    </lineage>
</organism>
<feature type="coiled-coil region" evidence="1">
    <location>
        <begin position="29"/>
        <end position="70"/>
    </location>
</feature>
<keyword evidence="1" id="KW-0175">Coiled coil</keyword>
<sequence length="208" mass="24321">MPITNEQIFERLGVLDSMNTQMNSILTTLESMKDDIKENKTNMVELAEKVSDFKKENDVLQSRVEYLEKESRKKNIVIFNIDEKEKDWKDLRELLNSFFRDLLKVDIDLERVEDVYRIGAKRGKGPRPLRVVFGDMKTKFRALTATQNLKGSKISVNQDYTETEREKRRCLVQYKKKIEAKGLQAKIKGFRLSVGDSLMSINDLQSKY</sequence>
<accession>A0A0K8T1W4</accession>
<name>A0A0K8T1W4_LYGHE</name>
<reference evidence="2" key="1">
    <citation type="submission" date="2014-09" db="EMBL/GenBank/DDBJ databases">
        <authorList>
            <person name="Magalhaes I.L.F."/>
            <person name="Oliveira U."/>
            <person name="Santos F.R."/>
            <person name="Vidigal T.H.D.A."/>
            <person name="Brescovit A.D."/>
            <person name="Santos A.J."/>
        </authorList>
    </citation>
    <scope>NUCLEOTIDE SEQUENCE</scope>
</reference>
<evidence type="ECO:0000256" key="1">
    <source>
        <dbReference type="SAM" id="Coils"/>
    </source>
</evidence>
<dbReference type="PANTHER" id="PTHR37445">
    <property type="entry name" value="PROTEIN CBG24663"/>
    <property type="match status" value="1"/>
</dbReference>
<dbReference type="AlphaFoldDB" id="A0A0K8T1W4"/>